<dbReference type="STRING" id="137246.A0A401SAK9"/>
<evidence type="ECO:0000256" key="24">
    <source>
        <dbReference type="SAM" id="Phobius"/>
    </source>
</evidence>
<evidence type="ECO:0000256" key="2">
    <source>
        <dbReference type="ARBA" id="ARBA00011902"/>
    </source>
</evidence>
<dbReference type="PANTHER" id="PTHR24416">
    <property type="entry name" value="TYROSINE-PROTEIN KINASE RECEPTOR"/>
    <property type="match status" value="1"/>
</dbReference>
<feature type="binding site" evidence="20">
    <location>
        <position position="569"/>
    </location>
    <ligand>
        <name>Mg(2+)</name>
        <dbReference type="ChEBI" id="CHEBI:18420"/>
    </ligand>
</feature>
<dbReference type="GO" id="GO:0030183">
    <property type="term" value="P:B cell differentiation"/>
    <property type="evidence" value="ECO:0007669"/>
    <property type="project" value="TreeGrafter"/>
</dbReference>
<dbReference type="PANTHER" id="PTHR24416:SF356">
    <property type="entry name" value="RECEPTOR-TYPE TYROSINE-PROTEIN KINASE FLT3"/>
    <property type="match status" value="1"/>
</dbReference>
<dbReference type="GO" id="GO:0004714">
    <property type="term" value="F:transmembrane receptor protein tyrosine kinase activity"/>
    <property type="evidence" value="ECO:0007669"/>
    <property type="project" value="UniProtKB-EC"/>
</dbReference>
<dbReference type="InterPro" id="IPR050122">
    <property type="entry name" value="RTK"/>
</dbReference>
<keyword evidence="29" id="KW-1185">Reference proteome</keyword>
<evidence type="ECO:0000256" key="25">
    <source>
        <dbReference type="SAM" id="SignalP"/>
    </source>
</evidence>
<feature type="chain" id="PRO_5019111388" description="receptor protein-tyrosine kinase" evidence="25">
    <location>
        <begin position="25"/>
        <end position="995"/>
    </location>
</feature>
<feature type="domain" description="Ig-like" evidence="27">
    <location>
        <begin position="247"/>
        <end position="323"/>
    </location>
</feature>
<evidence type="ECO:0000256" key="4">
    <source>
        <dbReference type="ARBA" id="ARBA00022679"/>
    </source>
</evidence>
<dbReference type="SMART" id="SM00219">
    <property type="entry name" value="TyrKc"/>
    <property type="match status" value="1"/>
</dbReference>
<evidence type="ECO:0000313" key="29">
    <source>
        <dbReference type="Proteomes" id="UP000287033"/>
    </source>
</evidence>
<dbReference type="GO" id="GO:0043235">
    <property type="term" value="C:receptor complex"/>
    <property type="evidence" value="ECO:0007669"/>
    <property type="project" value="TreeGrafter"/>
</dbReference>
<dbReference type="EC" id="2.7.10.1" evidence="2"/>
<evidence type="ECO:0000256" key="3">
    <source>
        <dbReference type="ARBA" id="ARBA00022553"/>
    </source>
</evidence>
<feature type="binding site" evidence="20">
    <location>
        <position position="825"/>
    </location>
    <ligand>
        <name>Mg(2+)</name>
        <dbReference type="ChEBI" id="CHEBI:18420"/>
    </ligand>
</feature>
<dbReference type="OMA" id="FCDHKHQ"/>
<evidence type="ECO:0000259" key="26">
    <source>
        <dbReference type="PROSITE" id="PS50011"/>
    </source>
</evidence>
<evidence type="ECO:0000256" key="5">
    <source>
        <dbReference type="ARBA" id="ARBA00022692"/>
    </source>
</evidence>
<feature type="transmembrane region" description="Helical" evidence="24">
    <location>
        <begin position="653"/>
        <end position="671"/>
    </location>
</feature>
<proteinExistence type="inferred from homology"/>
<dbReference type="InterPro" id="IPR011009">
    <property type="entry name" value="Kinase-like_dom_sf"/>
</dbReference>
<dbReference type="PROSITE" id="PS00109">
    <property type="entry name" value="PROTEIN_KINASE_TYR"/>
    <property type="match status" value="1"/>
</dbReference>
<evidence type="ECO:0000256" key="16">
    <source>
        <dbReference type="ARBA" id="ARBA00023319"/>
    </source>
</evidence>
<evidence type="ECO:0000256" key="13">
    <source>
        <dbReference type="ARBA" id="ARBA00023157"/>
    </source>
</evidence>
<dbReference type="InterPro" id="IPR020635">
    <property type="entry name" value="Tyr_kinase_cat_dom"/>
</dbReference>
<dbReference type="GO" id="GO:0019838">
    <property type="term" value="F:growth factor binding"/>
    <property type="evidence" value="ECO:0007669"/>
    <property type="project" value="TreeGrafter"/>
</dbReference>
<dbReference type="SMART" id="SM00409">
    <property type="entry name" value="IG"/>
    <property type="match status" value="2"/>
</dbReference>
<dbReference type="EMBL" id="BEZZ01000163">
    <property type="protein sequence ID" value="GCC27400.1"/>
    <property type="molecule type" value="Genomic_DNA"/>
</dbReference>
<dbReference type="Pfam" id="PF07714">
    <property type="entry name" value="PK_Tyr_Ser-Thr"/>
    <property type="match status" value="1"/>
</dbReference>
<evidence type="ECO:0000256" key="8">
    <source>
        <dbReference type="ARBA" id="ARBA00022777"/>
    </source>
</evidence>
<evidence type="ECO:0000256" key="21">
    <source>
        <dbReference type="PIRSR" id="PIRSR000615-4"/>
    </source>
</evidence>
<keyword evidence="9 19" id="KW-0067">ATP-binding</keyword>
<evidence type="ECO:0000256" key="15">
    <source>
        <dbReference type="ARBA" id="ARBA00023180"/>
    </source>
</evidence>
<comment type="subcellular location">
    <subcellularLocation>
        <location evidence="1 23">Membrane</location>
        <topology evidence="1 23">Single-pass type I membrane protein</topology>
    </subcellularLocation>
</comment>
<evidence type="ECO:0000256" key="22">
    <source>
        <dbReference type="PROSITE-ProRule" id="PRU10141"/>
    </source>
</evidence>
<reference evidence="28 29" key="1">
    <citation type="journal article" date="2018" name="Nat. Ecol. Evol.">
        <title>Shark genomes provide insights into elasmobranch evolution and the origin of vertebrates.</title>
        <authorList>
            <person name="Hara Y"/>
            <person name="Yamaguchi K"/>
            <person name="Onimaru K"/>
            <person name="Kadota M"/>
            <person name="Koyanagi M"/>
            <person name="Keeley SD"/>
            <person name="Tatsumi K"/>
            <person name="Tanaka K"/>
            <person name="Motone F"/>
            <person name="Kageyama Y"/>
            <person name="Nozu R"/>
            <person name="Adachi N"/>
            <person name="Nishimura O"/>
            <person name="Nakagawa R"/>
            <person name="Tanegashima C"/>
            <person name="Kiyatake I"/>
            <person name="Matsumoto R"/>
            <person name="Murakumo K"/>
            <person name="Nishida K"/>
            <person name="Terakita A"/>
            <person name="Kuratani S"/>
            <person name="Sato K"/>
            <person name="Hyodo S Kuraku.S."/>
        </authorList>
    </citation>
    <scope>NUCLEOTIDE SEQUENCE [LARGE SCALE GENOMIC DNA]</scope>
</reference>
<dbReference type="AlphaFoldDB" id="A0A401SAK9"/>
<feature type="site" description="Important for interaction with phosphotyrosine-binding proteins" evidence="21">
    <location>
        <position position="951"/>
    </location>
</feature>
<feature type="binding site" evidence="19">
    <location>
        <begin position="672"/>
        <end position="678"/>
    </location>
    <ligand>
        <name>ATP</name>
        <dbReference type="ChEBI" id="CHEBI:30616"/>
    </ligand>
</feature>
<evidence type="ECO:0000256" key="20">
    <source>
        <dbReference type="PIRSR" id="PIRSR000615-3"/>
    </source>
</evidence>
<feature type="transmembrane region" description="Helical" evidence="24">
    <location>
        <begin position="523"/>
        <end position="544"/>
    </location>
</feature>
<keyword evidence="12" id="KW-0829">Tyrosine-protein kinase</keyword>
<dbReference type="OrthoDB" id="6077854at2759"/>
<gene>
    <name evidence="28" type="ORF">chiPu_0005824</name>
</gene>
<dbReference type="InterPro" id="IPR000719">
    <property type="entry name" value="Prot_kinase_dom"/>
</dbReference>
<dbReference type="PROSITE" id="PS00107">
    <property type="entry name" value="PROTEIN_KINASE_ATP"/>
    <property type="match status" value="1"/>
</dbReference>
<evidence type="ECO:0000256" key="19">
    <source>
        <dbReference type="PIRSR" id="PIRSR000615-2"/>
    </source>
</evidence>
<keyword evidence="5 23" id="KW-0812">Transmembrane</keyword>
<evidence type="ECO:0000256" key="1">
    <source>
        <dbReference type="ARBA" id="ARBA00004479"/>
    </source>
</evidence>
<evidence type="ECO:0000256" key="10">
    <source>
        <dbReference type="ARBA" id="ARBA00022989"/>
    </source>
</evidence>
<feature type="binding site" evidence="20">
    <location>
        <position position="812"/>
    </location>
    <ligand>
        <name>Mg(2+)</name>
        <dbReference type="ChEBI" id="CHEBI:18420"/>
    </ligand>
</feature>
<dbReference type="InterPro" id="IPR001245">
    <property type="entry name" value="Ser-Thr/Tyr_kinase_cat_dom"/>
</dbReference>
<accession>A0A401SAK9</accession>
<dbReference type="GO" id="GO:0005524">
    <property type="term" value="F:ATP binding"/>
    <property type="evidence" value="ECO:0007669"/>
    <property type="project" value="UniProtKB-UniRule"/>
</dbReference>
<evidence type="ECO:0000259" key="27">
    <source>
        <dbReference type="PROSITE" id="PS50835"/>
    </source>
</evidence>
<keyword evidence="8" id="KW-0418">Kinase</keyword>
<dbReference type="FunFam" id="3.30.200.20:FF:000366">
    <property type="entry name" value="receptor-type tyrosine-protein kinase FLT3"/>
    <property type="match status" value="1"/>
</dbReference>
<feature type="domain" description="Protein kinase" evidence="26">
    <location>
        <begin position="590"/>
        <end position="943"/>
    </location>
</feature>
<dbReference type="PROSITE" id="PS50835">
    <property type="entry name" value="IG_LIKE"/>
    <property type="match status" value="1"/>
</dbReference>
<dbReference type="Gene3D" id="3.30.200.20">
    <property type="entry name" value="Phosphorylase Kinase, domain 1"/>
    <property type="match status" value="1"/>
</dbReference>
<dbReference type="PROSITE" id="PS50011">
    <property type="entry name" value="PROTEIN_KINASE_DOM"/>
    <property type="match status" value="1"/>
</dbReference>
<keyword evidence="4" id="KW-0808">Transferase</keyword>
<comment type="catalytic activity">
    <reaction evidence="17">
        <text>L-tyrosyl-[protein] + ATP = O-phospho-L-tyrosyl-[protein] + ADP + H(+)</text>
        <dbReference type="Rhea" id="RHEA:10596"/>
        <dbReference type="Rhea" id="RHEA-COMP:10136"/>
        <dbReference type="Rhea" id="RHEA-COMP:20101"/>
        <dbReference type="ChEBI" id="CHEBI:15378"/>
        <dbReference type="ChEBI" id="CHEBI:30616"/>
        <dbReference type="ChEBI" id="CHEBI:46858"/>
        <dbReference type="ChEBI" id="CHEBI:61978"/>
        <dbReference type="ChEBI" id="CHEBI:456216"/>
        <dbReference type="EC" id="2.7.10.1"/>
    </reaction>
</comment>
<dbReference type="SUPFAM" id="SSF56112">
    <property type="entry name" value="Protein kinase-like (PK-like)"/>
    <property type="match status" value="1"/>
</dbReference>
<dbReference type="Gene3D" id="2.60.40.10">
    <property type="entry name" value="Immunoglobulins"/>
    <property type="match status" value="3"/>
</dbReference>
<dbReference type="PROSITE" id="PS00240">
    <property type="entry name" value="RECEPTOR_TYR_KIN_III"/>
    <property type="match status" value="1"/>
</dbReference>
<keyword evidence="13" id="KW-1015">Disulfide bond</keyword>
<keyword evidence="6 25" id="KW-0732">Signal</keyword>
<comment type="caution">
    <text evidence="28">The sequence shown here is derived from an EMBL/GenBank/DDBJ whole genome shotgun (WGS) entry which is preliminary data.</text>
</comment>
<organism evidence="28 29">
    <name type="scientific">Chiloscyllium punctatum</name>
    <name type="common">Brownbanded bambooshark</name>
    <name type="synonym">Hemiscyllium punctatum</name>
    <dbReference type="NCBI Taxonomy" id="137246"/>
    <lineage>
        <taxon>Eukaryota</taxon>
        <taxon>Metazoa</taxon>
        <taxon>Chordata</taxon>
        <taxon>Craniata</taxon>
        <taxon>Vertebrata</taxon>
        <taxon>Chondrichthyes</taxon>
        <taxon>Elasmobranchii</taxon>
        <taxon>Galeomorphii</taxon>
        <taxon>Galeoidea</taxon>
        <taxon>Orectolobiformes</taxon>
        <taxon>Hemiscylliidae</taxon>
        <taxon>Chiloscyllium</taxon>
    </lineage>
</organism>
<feature type="active site" description="Proton acceptor" evidence="18">
    <location>
        <position position="807"/>
    </location>
</feature>
<comment type="similarity">
    <text evidence="23">Belongs to the protein kinase superfamily. Tyr protein kinase family. CSF-1/PDGF receptor subfamily.</text>
</comment>
<keyword evidence="16 23" id="KW-0393">Immunoglobulin domain</keyword>
<dbReference type="InterPro" id="IPR001824">
    <property type="entry name" value="Tyr_kinase_rcpt_3_CS"/>
</dbReference>
<dbReference type="PIRSF" id="PIRSF000615">
    <property type="entry name" value="TyrPK_CSF1-R"/>
    <property type="match status" value="1"/>
</dbReference>
<dbReference type="GO" id="GO:0007169">
    <property type="term" value="P:cell surface receptor protein tyrosine kinase signaling pathway"/>
    <property type="evidence" value="ECO:0007669"/>
    <property type="project" value="InterPro"/>
</dbReference>
<feature type="signal peptide" evidence="25">
    <location>
        <begin position="1"/>
        <end position="24"/>
    </location>
</feature>
<keyword evidence="15" id="KW-0325">Glycoprotein</keyword>
<dbReference type="FunFam" id="1.10.510.10:FF:000426">
    <property type="entry name" value="Receptor-type tyrosine-protein kinase FLT3"/>
    <property type="match status" value="1"/>
</dbReference>
<evidence type="ECO:0000256" key="14">
    <source>
        <dbReference type="ARBA" id="ARBA00023170"/>
    </source>
</evidence>
<dbReference type="InterPro" id="IPR008266">
    <property type="entry name" value="Tyr_kinase_AS"/>
</dbReference>
<dbReference type="Gene3D" id="1.10.510.10">
    <property type="entry name" value="Transferase(Phosphotransferase) domain 1"/>
    <property type="match status" value="1"/>
</dbReference>
<dbReference type="GO" id="GO:0019221">
    <property type="term" value="P:cytokine-mediated signaling pathway"/>
    <property type="evidence" value="ECO:0007669"/>
    <property type="project" value="TreeGrafter"/>
</dbReference>
<evidence type="ECO:0000313" key="28">
    <source>
        <dbReference type="EMBL" id="GCC27400.1"/>
    </source>
</evidence>
<feature type="binding site" evidence="19">
    <location>
        <begin position="597"/>
        <end position="604"/>
    </location>
    <ligand>
        <name>ATP</name>
        <dbReference type="ChEBI" id="CHEBI:30616"/>
    </ligand>
</feature>
<evidence type="ECO:0000256" key="18">
    <source>
        <dbReference type="PIRSR" id="PIRSR000615-1"/>
    </source>
</evidence>
<evidence type="ECO:0000256" key="12">
    <source>
        <dbReference type="ARBA" id="ARBA00023137"/>
    </source>
</evidence>
<dbReference type="InterPro" id="IPR036179">
    <property type="entry name" value="Ig-like_dom_sf"/>
</dbReference>
<keyword evidence="11 24" id="KW-0472">Membrane</keyword>
<keyword evidence="20" id="KW-0479">Metal-binding</keyword>
<dbReference type="Proteomes" id="UP000287033">
    <property type="component" value="Unassembled WGS sequence"/>
</dbReference>
<sequence>MFETASKLFILVLVTNAALPGVSEKEVNKGFSQPKYILIYRTNMDHLESLHTTNKVNVSKIEVNVLDSITLKVIMNVSGNISCHWTFKNITTPCNVNFCTLHSQIITLIVSRVTERHAGIYHLTTEGTNTINFPIFVRAKPRKPKITMEKEGKILECTAESYPSSSLIWSSSSTRSSEIPHINHNKSIESFGVTRIRKKISIKQCIHNHISCCASNIHGTECSSLYTQDLDRSNTESSVLNVFLKVGDPFLVRCIASYETYKFRIGWITNTNAGNTTEVLDVEESFVSSRHTRIRFLFITSVQLENSGLYTCTSTKHSNKTVKLTVFEKGFINSSITNNVHTIGEAENFCFEVRLKAYPLVRCQWYFSHKAFPSLLKKISGNSYSASFCDHGHKPGIYEFFAENEEAEFQTFFTLYIKKKPSLELSLGKNNIFCNSTSYPLATVSWKKCNEKSCAGSENITEGIQTMELDGKIFGSKSILSVLDPTVMTGGFSIECCAENAVGSICKRSYLPEQDKMRFSKTIFYTTIGIFGLVTILFFAFIVPKYKKQPGYERQLLMIQVIGSSENDYVYVDFTNTDYDPKWEFPRENLELGNVLGSGAFGKVMEAMAYGINKADVPVQVAVKMLKEKYEPSEKDALMSELKMMIHMGRHENIVNLLGACTISGPVYLIFEYCCYGDLLNYLRNNRENFHKTLTDVFAHNNFSFYHNLHNDQQFSNKARNVVQNQSYVPMNRESNTGMLSQKSDCDLLFHEDELTCPLNTDVEYRNARRYEDEDLHVLTLEDLLSFSYQVAKGMEFLTSQSCIHRDLAARNVLVTHGKVAKICDFGLARDIMQDSNYVVRGNARLPVKWMAPESLFEGSYTTRSDVWSYGILLWEIFSLGVNPYPGIQVDSDFYKLIQSGFKMEQPFYATEDIYSVIQSCWALDPGKRLAFSDLVSIFEKQLADAEVALYHNIKVCKYNSHYKNLPISSMECTSIHSATSSLKESMPMNEDVQM</sequence>
<keyword evidence="20" id="KW-0460">Magnesium</keyword>
<feature type="binding site" evidence="19 22">
    <location>
        <position position="624"/>
    </location>
    <ligand>
        <name>ATP</name>
        <dbReference type="ChEBI" id="CHEBI:30616"/>
    </ligand>
</feature>
<evidence type="ECO:0000256" key="23">
    <source>
        <dbReference type="RuleBase" id="RU000311"/>
    </source>
</evidence>
<evidence type="ECO:0000256" key="6">
    <source>
        <dbReference type="ARBA" id="ARBA00022729"/>
    </source>
</evidence>
<keyword evidence="10 24" id="KW-1133">Transmembrane helix</keyword>
<dbReference type="InterPro" id="IPR013783">
    <property type="entry name" value="Ig-like_fold"/>
</dbReference>
<dbReference type="InterPro" id="IPR003599">
    <property type="entry name" value="Ig_sub"/>
</dbReference>
<evidence type="ECO:0000256" key="7">
    <source>
        <dbReference type="ARBA" id="ARBA00022741"/>
    </source>
</evidence>
<evidence type="ECO:0000256" key="11">
    <source>
        <dbReference type="ARBA" id="ARBA00023136"/>
    </source>
</evidence>
<name>A0A401SAK9_CHIPU</name>
<dbReference type="SUPFAM" id="SSF48726">
    <property type="entry name" value="Immunoglobulin"/>
    <property type="match status" value="1"/>
</dbReference>
<keyword evidence="3" id="KW-0597">Phosphoprotein</keyword>
<evidence type="ECO:0000256" key="17">
    <source>
        <dbReference type="ARBA" id="ARBA00051243"/>
    </source>
</evidence>
<keyword evidence="14 23" id="KW-0675">Receptor</keyword>
<keyword evidence="7 19" id="KW-0547">Nucleotide-binding</keyword>
<dbReference type="GO" id="GO:0005886">
    <property type="term" value="C:plasma membrane"/>
    <property type="evidence" value="ECO:0007669"/>
    <property type="project" value="TreeGrafter"/>
</dbReference>
<feature type="binding site" evidence="19">
    <location>
        <position position="811"/>
    </location>
    <ligand>
        <name>ATP</name>
        <dbReference type="ChEBI" id="CHEBI:30616"/>
    </ligand>
</feature>
<dbReference type="InterPro" id="IPR007110">
    <property type="entry name" value="Ig-like_dom"/>
</dbReference>
<evidence type="ECO:0000256" key="9">
    <source>
        <dbReference type="ARBA" id="ARBA00022840"/>
    </source>
</evidence>
<protein>
    <recommendedName>
        <fullName evidence="2">receptor protein-tyrosine kinase</fullName>
        <ecNumber evidence="2">2.7.10.1</ecNumber>
    </recommendedName>
</protein>
<dbReference type="GO" id="GO:0046872">
    <property type="term" value="F:metal ion binding"/>
    <property type="evidence" value="ECO:0007669"/>
    <property type="project" value="UniProtKB-KW"/>
</dbReference>
<dbReference type="InterPro" id="IPR017441">
    <property type="entry name" value="Protein_kinase_ATP_BS"/>
</dbReference>